<evidence type="ECO:0000313" key="1">
    <source>
        <dbReference type="EMBL" id="RZS56562.1"/>
    </source>
</evidence>
<comment type="caution">
    <text evidence="1">The sequence shown here is derived from an EMBL/GenBank/DDBJ whole genome shotgun (WGS) entry which is preliminary data.</text>
</comment>
<protein>
    <recommendedName>
        <fullName evidence="3">Mth938-like domain-containing protein</fullName>
    </recommendedName>
</protein>
<keyword evidence="2" id="KW-1185">Reference proteome</keyword>
<proteinExistence type="predicted"/>
<gene>
    <name evidence="1" type="ORF">EV685_1111</name>
</gene>
<name>A0A4Q7LQZ8_9BURK</name>
<dbReference type="CDD" id="cd05560">
    <property type="entry name" value="Xcc1710_like"/>
    <property type="match status" value="1"/>
</dbReference>
<dbReference type="InterPro" id="IPR007523">
    <property type="entry name" value="NDUFAF3/AAMDC"/>
</dbReference>
<evidence type="ECO:0008006" key="3">
    <source>
        <dbReference type="Google" id="ProtNLM"/>
    </source>
</evidence>
<dbReference type="AlphaFoldDB" id="A0A4Q7LQZ8"/>
<accession>A0A4Q7LQZ8</accession>
<evidence type="ECO:0000313" key="2">
    <source>
        <dbReference type="Proteomes" id="UP000293433"/>
    </source>
</evidence>
<reference evidence="1 2" key="1">
    <citation type="submission" date="2019-02" db="EMBL/GenBank/DDBJ databases">
        <title>Genomic Encyclopedia of Type Strains, Phase IV (KMG-IV): sequencing the most valuable type-strain genomes for metagenomic binning, comparative biology and taxonomic classification.</title>
        <authorList>
            <person name="Goeker M."/>
        </authorList>
    </citation>
    <scope>NUCLEOTIDE SEQUENCE [LARGE SCALE GENOMIC DNA]</scope>
    <source>
        <strain evidence="1 2">DSM 10617</strain>
    </source>
</reference>
<dbReference type="RefSeq" id="WP_130481018.1">
    <property type="nucleotide sequence ID" value="NZ_SGWV01000008.1"/>
</dbReference>
<dbReference type="PANTHER" id="PTHR21192">
    <property type="entry name" value="NUCLEAR PROTEIN E3-3"/>
    <property type="match status" value="1"/>
</dbReference>
<dbReference type="SUPFAM" id="SSF64076">
    <property type="entry name" value="MTH938-like"/>
    <property type="match status" value="1"/>
</dbReference>
<dbReference type="Gene3D" id="3.40.1230.10">
    <property type="entry name" value="MTH938-like"/>
    <property type="match status" value="1"/>
</dbReference>
<sequence>MKFQPERLEGVNAIQASTATQLTVNQQVWTTSVMVPWQGEIVAFPCARAEDLQVSHFEGLLALQPEVVIVGTGTRHQFVSPRLSHPLLTRHIGVESMDTAAACRTYNILVGEGRRAVAVLLLD</sequence>
<dbReference type="InterPro" id="IPR036748">
    <property type="entry name" value="MTH938-like_sf"/>
</dbReference>
<dbReference type="PANTHER" id="PTHR21192:SF2">
    <property type="entry name" value="NADH DEHYDROGENASE [UBIQUINONE] 1 ALPHA SUBCOMPLEX ASSEMBLY FACTOR 3"/>
    <property type="match status" value="1"/>
</dbReference>
<organism evidence="1 2">
    <name type="scientific">Sphaerotilus mobilis</name>
    <dbReference type="NCBI Taxonomy" id="47994"/>
    <lineage>
        <taxon>Bacteria</taxon>
        <taxon>Pseudomonadati</taxon>
        <taxon>Pseudomonadota</taxon>
        <taxon>Betaproteobacteria</taxon>
        <taxon>Burkholderiales</taxon>
        <taxon>Sphaerotilaceae</taxon>
        <taxon>Sphaerotilus</taxon>
    </lineage>
</organism>
<dbReference type="OrthoDB" id="9800373at2"/>
<dbReference type="EMBL" id="SGWV01000008">
    <property type="protein sequence ID" value="RZS56562.1"/>
    <property type="molecule type" value="Genomic_DNA"/>
</dbReference>
<dbReference type="Proteomes" id="UP000293433">
    <property type="component" value="Unassembled WGS sequence"/>
</dbReference>
<dbReference type="Pfam" id="PF04430">
    <property type="entry name" value="DUF498"/>
    <property type="match status" value="1"/>
</dbReference>